<evidence type="ECO:0000256" key="24">
    <source>
        <dbReference type="ARBA" id="ARBA00082999"/>
    </source>
</evidence>
<comment type="pathway">
    <text evidence="3">Sphingolipid metabolism.</text>
</comment>
<keyword evidence="9" id="KW-0808">Transferase</keyword>
<keyword evidence="15 25" id="KW-0472">Membrane</keyword>
<dbReference type="EC" id="2.4.1.80" evidence="5"/>
<comment type="caution">
    <text evidence="26">The sequence shown here is derived from an EMBL/GenBank/DDBJ whole genome shotgun (WGS) entry which is preliminary data.</text>
</comment>
<evidence type="ECO:0000313" key="26">
    <source>
        <dbReference type="EMBL" id="TKC45176.1"/>
    </source>
</evidence>
<evidence type="ECO:0000256" key="18">
    <source>
        <dbReference type="ARBA" id="ARBA00031543"/>
    </source>
</evidence>
<dbReference type="CDD" id="cd02520">
    <property type="entry name" value="Glucosylceramide_synthase"/>
    <property type="match status" value="1"/>
</dbReference>
<evidence type="ECO:0000256" key="17">
    <source>
        <dbReference type="ARBA" id="ARBA00031017"/>
    </source>
</evidence>
<dbReference type="InterPro" id="IPR029044">
    <property type="entry name" value="Nucleotide-diphossugar_trans"/>
</dbReference>
<evidence type="ECO:0000256" key="5">
    <source>
        <dbReference type="ARBA" id="ARBA00012699"/>
    </source>
</evidence>
<keyword evidence="11" id="KW-0746">Sphingolipid metabolism</keyword>
<feature type="transmembrane region" description="Helical" evidence="25">
    <location>
        <begin position="12"/>
        <end position="32"/>
    </location>
</feature>
<dbReference type="Proteomes" id="UP000308365">
    <property type="component" value="Unassembled WGS sequence"/>
</dbReference>
<evidence type="ECO:0000256" key="23">
    <source>
        <dbReference type="ARBA" id="ARBA00063717"/>
    </source>
</evidence>
<organism evidence="26 27">
    <name type="scientific">Monodon monoceros</name>
    <name type="common">Narwhal</name>
    <name type="synonym">Ceratodon monodon</name>
    <dbReference type="NCBI Taxonomy" id="40151"/>
    <lineage>
        <taxon>Eukaryota</taxon>
        <taxon>Metazoa</taxon>
        <taxon>Chordata</taxon>
        <taxon>Craniata</taxon>
        <taxon>Vertebrata</taxon>
        <taxon>Euteleostomi</taxon>
        <taxon>Mammalia</taxon>
        <taxon>Eutheria</taxon>
        <taxon>Laurasiatheria</taxon>
        <taxon>Artiodactyla</taxon>
        <taxon>Whippomorpha</taxon>
        <taxon>Cetacea</taxon>
        <taxon>Odontoceti</taxon>
        <taxon>Monodontidae</taxon>
        <taxon>Monodon</taxon>
    </lineage>
</organism>
<evidence type="ECO:0000256" key="8">
    <source>
        <dbReference type="ARBA" id="ARBA00022676"/>
    </source>
</evidence>
<dbReference type="SUPFAM" id="SSF53448">
    <property type="entry name" value="Nucleotide-diphospho-sugar transferases"/>
    <property type="match status" value="1"/>
</dbReference>
<proteinExistence type="inferred from homology"/>
<keyword evidence="13" id="KW-0333">Golgi apparatus</keyword>
<feature type="transmembrane region" description="Helical" evidence="25">
    <location>
        <begin position="281"/>
        <end position="305"/>
    </location>
</feature>
<comment type="similarity">
    <text evidence="4">Belongs to the glycosyltransferase 2 family.</text>
</comment>
<evidence type="ECO:0000256" key="19">
    <source>
        <dbReference type="ARBA" id="ARBA00032575"/>
    </source>
</evidence>
<keyword evidence="12 25" id="KW-1133">Transmembrane helix</keyword>
<accession>A0A4U1F8X5</accession>
<dbReference type="PANTHER" id="PTHR12726:SF0">
    <property type="entry name" value="CERAMIDE GLUCOSYLTRANSFERASE"/>
    <property type="match status" value="1"/>
</dbReference>
<evidence type="ECO:0000256" key="11">
    <source>
        <dbReference type="ARBA" id="ARBA00022919"/>
    </source>
</evidence>
<dbReference type="GO" id="GO:0000139">
    <property type="term" value="C:Golgi membrane"/>
    <property type="evidence" value="ECO:0007669"/>
    <property type="project" value="UniProtKB-SubCell"/>
</dbReference>
<evidence type="ECO:0000256" key="12">
    <source>
        <dbReference type="ARBA" id="ARBA00022989"/>
    </source>
</evidence>
<evidence type="ECO:0000256" key="14">
    <source>
        <dbReference type="ARBA" id="ARBA00023098"/>
    </source>
</evidence>
<evidence type="ECO:0000256" key="1">
    <source>
        <dbReference type="ARBA" id="ARBA00004653"/>
    </source>
</evidence>
<dbReference type="AlphaFoldDB" id="A0A4U1F8X5"/>
<evidence type="ECO:0000256" key="3">
    <source>
        <dbReference type="ARBA" id="ARBA00004991"/>
    </source>
</evidence>
<evidence type="ECO:0000256" key="20">
    <source>
        <dbReference type="ARBA" id="ARBA00047869"/>
    </source>
</evidence>
<evidence type="ECO:0000256" key="2">
    <source>
        <dbReference type="ARBA" id="ARBA00004760"/>
    </source>
</evidence>
<evidence type="ECO:0000256" key="25">
    <source>
        <dbReference type="SAM" id="Phobius"/>
    </source>
</evidence>
<evidence type="ECO:0000313" key="27">
    <source>
        <dbReference type="Proteomes" id="UP000308365"/>
    </source>
</evidence>
<comment type="pathway">
    <text evidence="2">Lipid metabolism; sphingolipid metabolism.</text>
</comment>
<evidence type="ECO:0000256" key="4">
    <source>
        <dbReference type="ARBA" id="ARBA00006739"/>
    </source>
</evidence>
<dbReference type="UniPathway" id="UPA00222"/>
<comment type="catalytic activity">
    <reaction evidence="22">
        <text>an N-acylsphing-4-enine + UDP-alpha-D-glucose = a beta-D-glucosyl-(1&lt;-&gt;1')-N-acylsphing-4-enine + UDP + H(+)</text>
        <dbReference type="Rhea" id="RHEA:12088"/>
        <dbReference type="ChEBI" id="CHEBI:15378"/>
        <dbReference type="ChEBI" id="CHEBI:22801"/>
        <dbReference type="ChEBI" id="CHEBI:52639"/>
        <dbReference type="ChEBI" id="CHEBI:58223"/>
        <dbReference type="ChEBI" id="CHEBI:58885"/>
        <dbReference type="EC" id="2.4.1.80"/>
    </reaction>
    <physiologicalReaction direction="left-to-right" evidence="22">
        <dbReference type="Rhea" id="RHEA:12089"/>
    </physiologicalReaction>
</comment>
<feature type="transmembrane region" description="Helical" evidence="25">
    <location>
        <begin position="311"/>
        <end position="329"/>
    </location>
</feature>
<keyword evidence="14" id="KW-0443">Lipid metabolism</keyword>
<comment type="subcellular location">
    <subcellularLocation>
        <location evidence="1">Golgi apparatus membrane</location>
        <topology evidence="1">Multi-pass membrane protein</topology>
    </subcellularLocation>
</comment>
<comment type="catalytic activity">
    <reaction evidence="21">
        <text>N-(9Z-octadecenoyl)-sphing-4-enine + UDP-alpha-D-xylose = beta-D-xylosyl-(1&lt;-&gt;1')-N-(9Z-octadecenoyl)-sphing-4-enine + UDP + H(+)</text>
        <dbReference type="Rhea" id="RHEA:70247"/>
        <dbReference type="ChEBI" id="CHEBI:15378"/>
        <dbReference type="ChEBI" id="CHEBI:57632"/>
        <dbReference type="ChEBI" id="CHEBI:58223"/>
        <dbReference type="ChEBI" id="CHEBI:77996"/>
        <dbReference type="ChEBI" id="CHEBI:189081"/>
    </reaction>
    <physiologicalReaction direction="left-to-right" evidence="21">
        <dbReference type="Rhea" id="RHEA:70248"/>
    </physiologicalReaction>
</comment>
<keyword evidence="10 25" id="KW-0812">Transmembrane</keyword>
<reference evidence="27" key="1">
    <citation type="journal article" date="2019" name="IScience">
        <title>Narwhal Genome Reveals Long-Term Low Genetic Diversity despite Current Large Abundance Size.</title>
        <authorList>
            <person name="Westbury M.V."/>
            <person name="Petersen B."/>
            <person name="Garde E."/>
            <person name="Heide-Jorgensen M.P."/>
            <person name="Lorenzen E.D."/>
        </authorList>
    </citation>
    <scope>NUCLEOTIDE SEQUENCE [LARGE SCALE GENOMIC DNA]</scope>
</reference>
<dbReference type="InterPro" id="IPR025993">
    <property type="entry name" value="Ceramide_glucosylTrfase"/>
</dbReference>
<evidence type="ECO:0000256" key="15">
    <source>
        <dbReference type="ARBA" id="ARBA00023136"/>
    </source>
</evidence>
<evidence type="ECO:0000256" key="9">
    <source>
        <dbReference type="ARBA" id="ARBA00022679"/>
    </source>
</evidence>
<dbReference type="PANTHER" id="PTHR12726">
    <property type="entry name" value="CERAMIDE GLUCOSYLTRANSFERASE"/>
    <property type="match status" value="1"/>
</dbReference>
<protein>
    <recommendedName>
        <fullName evidence="6">Ceramide glucosyltransferase</fullName>
        <ecNumber evidence="5">2.4.1.80</ecNumber>
    </recommendedName>
    <alternativeName>
        <fullName evidence="16">GLCT-1</fullName>
    </alternativeName>
    <alternativeName>
        <fullName evidence="18">Glucosylceramide synthase</fullName>
    </alternativeName>
    <alternativeName>
        <fullName evidence="24">Glycosylceramide synthase</fullName>
    </alternativeName>
    <alternativeName>
        <fullName evidence="19">UDP-glucose ceramide glucosyltransferase</fullName>
    </alternativeName>
    <alternativeName>
        <fullName evidence="17">UDP-glucose:N-acylsphingosine D-glucosyltransferase</fullName>
    </alternativeName>
</protein>
<comment type="subunit">
    <text evidence="23">Interacts with RTN1; regulates the ceramide glucosyltransferase activity of UGCG.</text>
</comment>
<dbReference type="GO" id="GO:0006679">
    <property type="term" value="P:glucosylceramide biosynthetic process"/>
    <property type="evidence" value="ECO:0007669"/>
    <property type="project" value="TreeGrafter"/>
</dbReference>
<evidence type="ECO:0000256" key="22">
    <source>
        <dbReference type="ARBA" id="ARBA00052646"/>
    </source>
</evidence>
<gene>
    <name evidence="26" type="ORF">EI555_020289</name>
</gene>
<dbReference type="FunFam" id="3.90.550.10:FF:000041">
    <property type="entry name" value="UDP-glucose ceramide glucosyltransferase"/>
    <property type="match status" value="1"/>
</dbReference>
<evidence type="ECO:0000256" key="21">
    <source>
        <dbReference type="ARBA" id="ARBA00048104"/>
    </source>
</evidence>
<keyword evidence="7" id="KW-0444">Lipid biosynthesis</keyword>
<evidence type="ECO:0000256" key="13">
    <source>
        <dbReference type="ARBA" id="ARBA00023034"/>
    </source>
</evidence>
<evidence type="ECO:0000256" key="10">
    <source>
        <dbReference type="ARBA" id="ARBA00022692"/>
    </source>
</evidence>
<dbReference type="Gene3D" id="3.90.550.10">
    <property type="entry name" value="Spore Coat Polysaccharide Biosynthesis Protein SpsA, Chain A"/>
    <property type="match status" value="1"/>
</dbReference>
<evidence type="ECO:0000256" key="16">
    <source>
        <dbReference type="ARBA" id="ARBA00029746"/>
    </source>
</evidence>
<evidence type="ECO:0000256" key="7">
    <source>
        <dbReference type="ARBA" id="ARBA00022516"/>
    </source>
</evidence>
<evidence type="ECO:0000256" key="6">
    <source>
        <dbReference type="ARBA" id="ARBA00019988"/>
    </source>
</evidence>
<dbReference type="Pfam" id="PF13506">
    <property type="entry name" value="Glyco_transf_21"/>
    <property type="match status" value="1"/>
</dbReference>
<comment type="catalytic activity">
    <reaction evidence="20">
        <text>UDP-alpha-D-xylose + an N-acylsphing-4-enine = a beta-D-xylosyl-(1&lt;-&gt;1')-N-acylsphing-4-enine + UDP + H(+)</text>
        <dbReference type="Rhea" id="RHEA:70243"/>
        <dbReference type="ChEBI" id="CHEBI:15378"/>
        <dbReference type="ChEBI" id="CHEBI:52639"/>
        <dbReference type="ChEBI" id="CHEBI:57632"/>
        <dbReference type="ChEBI" id="CHEBI:58223"/>
        <dbReference type="ChEBI" id="CHEBI:189068"/>
    </reaction>
    <physiologicalReaction direction="left-to-right" evidence="20">
        <dbReference type="Rhea" id="RHEA:70244"/>
    </physiologicalReaction>
</comment>
<dbReference type="GO" id="GO:0008120">
    <property type="term" value="F:ceramide glucosyltransferase activity"/>
    <property type="evidence" value="ECO:0007669"/>
    <property type="project" value="UniProtKB-EC"/>
</dbReference>
<keyword evidence="8" id="KW-0328">Glycosyltransferase</keyword>
<dbReference type="EMBL" id="RWIC01000346">
    <property type="protein sequence ID" value="TKC45176.1"/>
    <property type="molecule type" value="Genomic_DNA"/>
</dbReference>
<name>A0A4U1F8X5_MONMO</name>
<sequence length="509" mass="57422">MALLDLALEGMAVFGFVLFLVLWLMHFMAIIYTRLHLNKKATDKQPYSKLPGVSLLKPLKGIDPNLINNLETFFELDYPKYEVLLCVQDHDDPAIDVCKKLLGKYPNVDARLFIGGKKVGINPKINNLMPGYEVAKYDLIWICDSGIRVIPDTLTDMVNQMTEKVGLVHGLPYVADRQGFAATLEQVYFGTSHPRSYISANVTGFKCVTGMSCLMRKDVLDQAGGLIAFAQYIAEDYFMAKAIADRGWRFAMSTQVAMQNSGSYSISQFQSRMIRWTKLRINMLPATIICEPISECFVASLIIGWAAHHVFRWDIMVFFMCHCLAWFIFDYIQLRGVQGGTLCFSKLDYAVAWFIRESMTIYIFLSALWDPTISWRTGRYRLRCGGTAEEILDETNIAKWSDGNVPLGIYLGPTYMPDLRLKALLTAAMGRGELLKVGPFKTRLEKGEKIVDAKAGLEIHNNRIYDHVVVMQLFGKVFMGDLGKGVSDHDLPECSMVGDEANNYAKQES</sequence>